<gene>
    <name evidence="1" type="ORF">QE152_g37672</name>
</gene>
<accession>A0AAW1I9K1</accession>
<keyword evidence="2" id="KW-1185">Reference proteome</keyword>
<sequence length="903" mass="107234">MFRHRSKTLDEGHQFLHNFTDHRQLCKVAKKDGQLKEFFGSLFPMKLDKIECYLYFWSTILDFIKYLPVVEQFELVNITFKEKYDINFLDYPDYWTECLQAIPIGQRQSLLDTLSMYNDNRIYFYEPQKSIPYIKEKLQNCKDGKERGQLILLMCKSCIVNNDKDALSKVLDYVLIRYRNDMPALSVFFDKFMRFLRFTNLDDDCWKKIVDISKIFEISRPGYNRDAFFQKYFRYLIRNNKPFSECNKQRLEHILTTYSYVNPFAFFLDLSKYEKVFLEDVGQYIHLYKTHENYHVVCLSFLKQVYCFNVQNKRNPIDLRNFSALFDQLETDVYHGCDDIINYGLKYYPTDEIWHDLFLKRFMWIQDKKMLRWYVQKWPQKVLDKLDKILSNLGKSEKIFLKQLPKSDENSMEVVRAYAKSLLYSNEYKNVKLAISIFCIIAPERLLEIASSSIEKLESNIQLPDTELMMAKLAIKRLHKIENPYDTLQLVSRCCNRNFANCAIIPFCSVAYNLPEVFMVDELPKFTDKALCIRKTVLSLSKLILSSTDFAKIIEIFNEKETVATMKRLILQRSFESLNENPSEFFWNFTKKCILTVDDSDDEMYDSLMKLTNVPEEYLFAYIPLIYDTLSKNSHLEIQKKKYKLLEFIPTQSITDLNIEFLKKIIKETAILKSVNNLHWNCILSMEGTQQEELFDENFKALERFIEESRHALNKSYDINVIITCYVSRFFDTVLNSKHPYILIEKFIVLWNSRMRLYSSHHIFLLVLFAEIYAKSDGDSYKTGAEIKTLLTQYIVNIGNSIITSISDQLNTFLIKTKMTEQDQLLRFIQGFLENNDDENMYLIILNILSKNPPKYQNFDSYKDILQVIQKSTIPAVKLSLEIYLEEFHEEPNDDDNPFLLFC</sequence>
<reference evidence="1 2" key="1">
    <citation type="journal article" date="2024" name="BMC Genomics">
        <title>De novo assembly and annotation of Popillia japonica's genome with initial clues to its potential as an invasive pest.</title>
        <authorList>
            <person name="Cucini C."/>
            <person name="Boschi S."/>
            <person name="Funari R."/>
            <person name="Cardaioli E."/>
            <person name="Iannotti N."/>
            <person name="Marturano G."/>
            <person name="Paoli F."/>
            <person name="Bruttini M."/>
            <person name="Carapelli A."/>
            <person name="Frati F."/>
            <person name="Nardi F."/>
        </authorList>
    </citation>
    <scope>NUCLEOTIDE SEQUENCE [LARGE SCALE GENOMIC DNA]</scope>
    <source>
        <strain evidence="1">DMR45628</strain>
    </source>
</reference>
<dbReference type="AlphaFoldDB" id="A0AAW1I9K1"/>
<dbReference type="EMBL" id="JASPKY010000749">
    <property type="protein sequence ID" value="KAK9685795.1"/>
    <property type="molecule type" value="Genomic_DNA"/>
</dbReference>
<organism evidence="1 2">
    <name type="scientific">Popillia japonica</name>
    <name type="common">Japanese beetle</name>
    <dbReference type="NCBI Taxonomy" id="7064"/>
    <lineage>
        <taxon>Eukaryota</taxon>
        <taxon>Metazoa</taxon>
        <taxon>Ecdysozoa</taxon>
        <taxon>Arthropoda</taxon>
        <taxon>Hexapoda</taxon>
        <taxon>Insecta</taxon>
        <taxon>Pterygota</taxon>
        <taxon>Neoptera</taxon>
        <taxon>Endopterygota</taxon>
        <taxon>Coleoptera</taxon>
        <taxon>Polyphaga</taxon>
        <taxon>Scarabaeiformia</taxon>
        <taxon>Scarabaeidae</taxon>
        <taxon>Rutelinae</taxon>
        <taxon>Popillia</taxon>
    </lineage>
</organism>
<evidence type="ECO:0000313" key="1">
    <source>
        <dbReference type="EMBL" id="KAK9685795.1"/>
    </source>
</evidence>
<dbReference type="Proteomes" id="UP001458880">
    <property type="component" value="Unassembled WGS sequence"/>
</dbReference>
<proteinExistence type="predicted"/>
<evidence type="ECO:0000313" key="2">
    <source>
        <dbReference type="Proteomes" id="UP001458880"/>
    </source>
</evidence>
<protein>
    <submittedName>
        <fullName evidence="1">Uncharacterized protein</fullName>
    </submittedName>
</protein>
<name>A0AAW1I9K1_POPJA</name>
<comment type="caution">
    <text evidence="1">The sequence shown here is derived from an EMBL/GenBank/DDBJ whole genome shotgun (WGS) entry which is preliminary data.</text>
</comment>